<proteinExistence type="predicted"/>
<evidence type="ECO:0000256" key="3">
    <source>
        <dbReference type="ARBA" id="ARBA00022989"/>
    </source>
</evidence>
<dbReference type="SUPFAM" id="SSF103473">
    <property type="entry name" value="MFS general substrate transporter"/>
    <property type="match status" value="1"/>
</dbReference>
<evidence type="ECO:0000256" key="5">
    <source>
        <dbReference type="SAM" id="MobiDB-lite"/>
    </source>
</evidence>
<keyword evidence="3 6" id="KW-1133">Transmembrane helix</keyword>
<dbReference type="PANTHER" id="PTHR23507:SF1">
    <property type="entry name" value="FI18259P1-RELATED"/>
    <property type="match status" value="1"/>
</dbReference>
<feature type="transmembrane region" description="Helical" evidence="6">
    <location>
        <begin position="412"/>
        <end position="434"/>
    </location>
</feature>
<dbReference type="GO" id="GO:0022857">
    <property type="term" value="F:transmembrane transporter activity"/>
    <property type="evidence" value="ECO:0007669"/>
    <property type="project" value="TreeGrafter"/>
</dbReference>
<keyword evidence="2 6" id="KW-0812">Transmembrane</keyword>
<evidence type="ECO:0000256" key="4">
    <source>
        <dbReference type="ARBA" id="ARBA00023136"/>
    </source>
</evidence>
<protein>
    <submittedName>
        <fullName evidence="7">Uncharacterized protein</fullName>
    </submittedName>
</protein>
<dbReference type="Gene3D" id="1.20.1250.20">
    <property type="entry name" value="MFS general substrate transporter like domains"/>
    <property type="match status" value="2"/>
</dbReference>
<dbReference type="EMBL" id="JAKWBI020000434">
    <property type="protein sequence ID" value="KAJ2895032.1"/>
    <property type="molecule type" value="Genomic_DNA"/>
</dbReference>
<dbReference type="GO" id="GO:0016020">
    <property type="term" value="C:membrane"/>
    <property type="evidence" value="ECO:0007669"/>
    <property type="project" value="UniProtKB-SubCell"/>
</dbReference>
<feature type="transmembrane region" description="Helical" evidence="6">
    <location>
        <begin position="387"/>
        <end position="406"/>
    </location>
</feature>
<evidence type="ECO:0000256" key="6">
    <source>
        <dbReference type="SAM" id="Phobius"/>
    </source>
</evidence>
<comment type="caution">
    <text evidence="7">The sequence shown here is derived from an EMBL/GenBank/DDBJ whole genome shotgun (WGS) entry which is preliminary data.</text>
</comment>
<name>A0AAD5RJE3_9PEZI</name>
<comment type="subcellular location">
    <subcellularLocation>
        <location evidence="1">Membrane</location>
        <topology evidence="1">Multi-pass membrane protein</topology>
    </subcellularLocation>
</comment>
<keyword evidence="4 6" id="KW-0472">Membrane</keyword>
<feature type="transmembrane region" description="Helical" evidence="6">
    <location>
        <begin position="348"/>
        <end position="366"/>
    </location>
</feature>
<evidence type="ECO:0000313" key="7">
    <source>
        <dbReference type="EMBL" id="KAJ2895032.1"/>
    </source>
</evidence>
<dbReference type="Proteomes" id="UP001201980">
    <property type="component" value="Unassembled WGS sequence"/>
</dbReference>
<evidence type="ECO:0000256" key="2">
    <source>
        <dbReference type="ARBA" id="ARBA00022692"/>
    </source>
</evidence>
<organism evidence="7 8">
    <name type="scientific">Zalerion maritima</name>
    <dbReference type="NCBI Taxonomy" id="339359"/>
    <lineage>
        <taxon>Eukaryota</taxon>
        <taxon>Fungi</taxon>
        <taxon>Dikarya</taxon>
        <taxon>Ascomycota</taxon>
        <taxon>Pezizomycotina</taxon>
        <taxon>Sordariomycetes</taxon>
        <taxon>Lulworthiomycetidae</taxon>
        <taxon>Lulworthiales</taxon>
        <taxon>Lulworthiaceae</taxon>
        <taxon>Zalerion</taxon>
    </lineage>
</organism>
<feature type="compositionally biased region" description="Polar residues" evidence="5">
    <location>
        <begin position="314"/>
        <end position="325"/>
    </location>
</feature>
<evidence type="ECO:0000313" key="8">
    <source>
        <dbReference type="Proteomes" id="UP001201980"/>
    </source>
</evidence>
<reference evidence="7" key="1">
    <citation type="submission" date="2022-07" db="EMBL/GenBank/DDBJ databases">
        <title>Draft genome sequence of Zalerion maritima ATCC 34329, a (micro)plastics degrading marine fungus.</title>
        <authorList>
            <person name="Paco A."/>
            <person name="Goncalves M.F.M."/>
            <person name="Rocha-Santos T.A.P."/>
            <person name="Alves A."/>
        </authorList>
    </citation>
    <scope>NUCLEOTIDE SEQUENCE</scope>
    <source>
        <strain evidence="7">ATCC 34329</strain>
    </source>
</reference>
<keyword evidence="8" id="KW-1185">Reference proteome</keyword>
<feature type="transmembrane region" description="Helical" evidence="6">
    <location>
        <begin position="446"/>
        <end position="469"/>
    </location>
</feature>
<evidence type="ECO:0000256" key="1">
    <source>
        <dbReference type="ARBA" id="ARBA00004141"/>
    </source>
</evidence>
<feature type="transmembrane region" description="Helical" evidence="6">
    <location>
        <begin position="481"/>
        <end position="501"/>
    </location>
</feature>
<dbReference type="AlphaFoldDB" id="A0AAD5RJE3"/>
<sequence>MSDPERDVTGTQEEDYLISTTSHSSWPRSSTTSTIYATDSTTNPTNPTDSPMTPKALRVPTPDFQYPKNFWLGCAVLLLVEFGCSILGAPSPRLLEEAVCREYFRDSDELSHGDPTEAACKQPEVQVQLGFLITALSVASIIAATAMQIPMGVLADRKSRKLALQMNIASTILYWGSVAVIGSVPGFPLWSFFAAPIFVLLGGGPWVTGGIVFAAISDGISAEKRTTAFSIVEAVAGVADLVGPIVGAATMTRHTWIPFVIATACFLLMFVPTSMLQNNGDAAKTELLDQEPRSDDGSGETLCETSPLLRPRTAESSSSLSPSFKNTDGTGNGENEEGILSLVMSNRAAFGVSFLSFLLLYIARACSSYVIPWVSVRFGKPMAERDLALSTISVVFSASGTLLLAFAPKMALFATGFAVMVLGQGVIVTLRAYVAAAVDRKFSGRLFTAISMTETIGGVIGMPVMGASYGWSVTHGDKGVGLPFLVSAASYLSIGFILLCFQVKRSSRA</sequence>
<gene>
    <name evidence="7" type="ORF">MKZ38_006987</name>
</gene>
<feature type="transmembrane region" description="Helical" evidence="6">
    <location>
        <begin position="131"/>
        <end position="154"/>
    </location>
</feature>
<feature type="region of interest" description="Disordered" evidence="5">
    <location>
        <begin position="1"/>
        <end position="56"/>
    </location>
</feature>
<dbReference type="PANTHER" id="PTHR23507">
    <property type="entry name" value="ZGC:174356"/>
    <property type="match status" value="1"/>
</dbReference>
<feature type="transmembrane region" description="Helical" evidence="6">
    <location>
        <begin position="193"/>
        <end position="216"/>
    </location>
</feature>
<dbReference type="InterPro" id="IPR036259">
    <property type="entry name" value="MFS_trans_sf"/>
</dbReference>
<accession>A0AAD5RJE3</accession>
<feature type="transmembrane region" description="Helical" evidence="6">
    <location>
        <begin position="166"/>
        <end position="187"/>
    </location>
</feature>
<feature type="compositionally biased region" description="Low complexity" evidence="5">
    <location>
        <begin position="19"/>
        <end position="54"/>
    </location>
</feature>
<feature type="region of interest" description="Disordered" evidence="5">
    <location>
        <begin position="290"/>
        <end position="332"/>
    </location>
</feature>
<feature type="transmembrane region" description="Helical" evidence="6">
    <location>
        <begin position="256"/>
        <end position="276"/>
    </location>
</feature>